<dbReference type="GO" id="GO:0042147">
    <property type="term" value="P:retrograde transport, endosome to Golgi"/>
    <property type="evidence" value="ECO:0007669"/>
    <property type="project" value="TreeGrafter"/>
</dbReference>
<feature type="compositionally biased region" description="Polar residues" evidence="2">
    <location>
        <begin position="598"/>
        <end position="609"/>
    </location>
</feature>
<protein>
    <recommendedName>
        <fullName evidence="5">Vacuolar protein sorting-associated protein 51 homolog</fullName>
    </recommendedName>
</protein>
<feature type="compositionally biased region" description="Polar residues" evidence="2">
    <location>
        <begin position="41"/>
        <end position="54"/>
    </location>
</feature>
<comment type="similarity">
    <text evidence="1">Belongs to the VPS51 family.</text>
</comment>
<dbReference type="GO" id="GO:1990745">
    <property type="term" value="C:EARP complex"/>
    <property type="evidence" value="ECO:0007669"/>
    <property type="project" value="TreeGrafter"/>
</dbReference>
<feature type="compositionally biased region" description="Basic and acidic residues" evidence="2">
    <location>
        <begin position="12"/>
        <end position="21"/>
    </location>
</feature>
<dbReference type="PANTHER" id="PTHR15954">
    <property type="entry name" value="VACUOLAR PROTEIN SORTING-ASSOCIATED PROTEIN 51 HOMOLOG"/>
    <property type="match status" value="1"/>
</dbReference>
<evidence type="ECO:0000256" key="2">
    <source>
        <dbReference type="SAM" id="MobiDB-lite"/>
    </source>
</evidence>
<gene>
    <name evidence="3" type="ORF">GGH94_003517</name>
</gene>
<dbReference type="GO" id="GO:0007030">
    <property type="term" value="P:Golgi organization"/>
    <property type="evidence" value="ECO:0007669"/>
    <property type="project" value="TreeGrafter"/>
</dbReference>
<feature type="compositionally biased region" description="Polar residues" evidence="2">
    <location>
        <begin position="618"/>
        <end position="627"/>
    </location>
</feature>
<sequence length="1426" mass="155444">MSDSGTSPAASERGRAREKLRAYYKIQPPQPQQQQQQQQQHRPPTSSSLKQQLQPPLRRPAKTLPPNPLDIDTQAFDARKYLKKALLEQSVSELLSTDIQLVSQVRQIDGDMKTMVYENYSKFISATETIGKMKTDADFMDAEMERLSRRVNDISLRTDSVNSHFAQRRTAIARLNEEHRTLKRLQFLFDLPDELNRYISKGQFVEAARVWARTLPLLEHYRQLGVFVEVEKDGKEIMASVEATIWARWRDEGTGLAEGAECASLLVLLRPESTSELWKEYLDIQGAKNRAVRHQALDGSYRYPTVCDPTQMHSADEPLDPVDPSGGSSVVPPATVATAGATRLSYFNDHYLPAWSSLVVGFASQFVSPSGSGLLDQTTATLQPRHAVGTGAQNGRTMSLLEATTEGTVVGLLSPLTEDVQVQLMTSAAIAATPVSNTTRREQLVVGWQAMSSSQLGEAQRAFAEHMKEWSTEYEFIIDSLIHFPDDATQANAPAYLAQVDELVACASRFPILARIGGLNECMERVVAQWQQRLVDGALHTIVRDMIERLEYYFDPSIDQIDAPQGVSTPLQVPAVAGGNMGSLPRNSGVMGGRHQRNASVKSTGSQTSHPPPEHQRSGSVLSNTWTGGMPSSMERRGGGPDPSSSPMGLGATQGPTPHSPLQVVTQQPLANARGLAHARAVSSAFEALGNPPSAPLTASSSLSPALAPYATMGGGPSSSQRLGRASTASAATARLLIHSNAASGSRTGALRRTRHLRSHSNAFIDSMHESPDDGGRPSLPEVDVFGAAPQSQQLRRSLSLHRNSTLAVRRYRPWLVNTVNRNAPLHVFLADVESWLIQQVLERVNPLLEAVVQHYLDIEASQMLDEDDDDYRPSTGLVLQSATRMRQTFIKTLDRCLNTWMSSWIPDAFLYASLANPIHGTRSYVEQAIAQSPMAQFGISTLSDPVSSLLLARFAVDFELTLTQSIYQLCEHGISILPDETLGGGVSKRAGINSTLSSADVSTSNLLTSSSARNNDPSGEPPLSSDRVYSITASLAAARNDSMASATSRRGTFATTGGVKSTGGVLNMHRAEHAAKWHGVAEKLVKHFVMTVGQDISSDYLNMHPYDPFNRTALDDTAIGRRISTYSVTSSVDLAPHTVVTSVSDVWLSICRWMKQVEGDTNALFYDPVFSATIKALEAYQTGGQHSEHTADHHSPLSTYPTQQQQAIGGFTGANALRLGVSNDKPSLSAPKQSTGYNPLLHAHILSNIDRLFAERVDIFPKRITSLASGQILFHLAMQIIKSAIEALRLNPGVLRTATEFQQVVVDSAFIRSWMLRYAGVAPNLKHPSVAPVIGQPQQQEQLAFGEQRRRSAMASSSNASLAATAAASPSINERDAQAIQNLIDDWISSAKACAVEQVLPDSKLVDKVVRNAWMSVYFAYDTTA</sequence>
<feature type="region of interest" description="Disordered" evidence="2">
    <location>
        <begin position="572"/>
        <end position="662"/>
    </location>
</feature>
<dbReference type="GO" id="GO:0016020">
    <property type="term" value="C:membrane"/>
    <property type="evidence" value="ECO:0007669"/>
    <property type="project" value="TreeGrafter"/>
</dbReference>
<dbReference type="InterPro" id="IPR014812">
    <property type="entry name" value="Vps51"/>
</dbReference>
<dbReference type="GO" id="GO:0000938">
    <property type="term" value="C:GARP complex"/>
    <property type="evidence" value="ECO:0007669"/>
    <property type="project" value="TreeGrafter"/>
</dbReference>
<dbReference type="Proteomes" id="UP001140074">
    <property type="component" value="Unassembled WGS sequence"/>
</dbReference>
<dbReference type="GO" id="GO:0032456">
    <property type="term" value="P:endocytic recycling"/>
    <property type="evidence" value="ECO:0007669"/>
    <property type="project" value="TreeGrafter"/>
</dbReference>
<feature type="region of interest" description="Disordered" evidence="2">
    <location>
        <begin position="1184"/>
        <end position="1203"/>
    </location>
</feature>
<dbReference type="EMBL" id="JANBUY010000118">
    <property type="protein sequence ID" value="KAJ2863572.1"/>
    <property type="molecule type" value="Genomic_DNA"/>
</dbReference>
<dbReference type="Pfam" id="PF08700">
    <property type="entry name" value="VPS51_Exo84_N"/>
    <property type="match status" value="1"/>
</dbReference>
<name>A0A9W8IH03_9FUNG</name>
<evidence type="ECO:0008006" key="5">
    <source>
        <dbReference type="Google" id="ProtNLM"/>
    </source>
</evidence>
<organism evidence="3 4">
    <name type="scientific">Coemansia aciculifera</name>
    <dbReference type="NCBI Taxonomy" id="417176"/>
    <lineage>
        <taxon>Eukaryota</taxon>
        <taxon>Fungi</taxon>
        <taxon>Fungi incertae sedis</taxon>
        <taxon>Zoopagomycota</taxon>
        <taxon>Kickxellomycotina</taxon>
        <taxon>Kickxellomycetes</taxon>
        <taxon>Kickxellales</taxon>
        <taxon>Kickxellaceae</taxon>
        <taxon>Coemansia</taxon>
    </lineage>
</organism>
<proteinExistence type="inferred from homology"/>
<keyword evidence="4" id="KW-1185">Reference proteome</keyword>
<comment type="caution">
    <text evidence="3">The sequence shown here is derived from an EMBL/GenBank/DDBJ whole genome shotgun (WGS) entry which is preliminary data.</text>
</comment>
<feature type="region of interest" description="Disordered" evidence="2">
    <location>
        <begin position="1008"/>
        <end position="1027"/>
    </location>
</feature>
<accession>A0A9W8IH03</accession>
<dbReference type="PANTHER" id="PTHR15954:SF4">
    <property type="entry name" value="VACUOLAR PROTEIN SORTING-ASSOCIATED PROTEIN 51 HOMOLOG"/>
    <property type="match status" value="1"/>
</dbReference>
<dbReference type="GO" id="GO:0005829">
    <property type="term" value="C:cytosol"/>
    <property type="evidence" value="ECO:0007669"/>
    <property type="project" value="GOC"/>
</dbReference>
<evidence type="ECO:0000313" key="4">
    <source>
        <dbReference type="Proteomes" id="UP001140074"/>
    </source>
</evidence>
<feature type="compositionally biased region" description="Low complexity" evidence="2">
    <location>
        <begin position="642"/>
        <end position="651"/>
    </location>
</feature>
<reference evidence="3" key="1">
    <citation type="submission" date="2022-07" db="EMBL/GenBank/DDBJ databases">
        <title>Phylogenomic reconstructions and comparative analyses of Kickxellomycotina fungi.</title>
        <authorList>
            <person name="Reynolds N.K."/>
            <person name="Stajich J.E."/>
            <person name="Barry K."/>
            <person name="Grigoriev I.V."/>
            <person name="Crous P."/>
            <person name="Smith M.E."/>
        </authorList>
    </citation>
    <scope>NUCLEOTIDE SEQUENCE</scope>
    <source>
        <strain evidence="3">RSA 476</strain>
    </source>
</reference>
<feature type="compositionally biased region" description="Basic and acidic residues" evidence="2">
    <location>
        <begin position="1187"/>
        <end position="1196"/>
    </location>
</feature>
<feature type="region of interest" description="Disordered" evidence="2">
    <location>
        <begin position="1"/>
        <end position="71"/>
    </location>
</feature>
<evidence type="ECO:0000313" key="3">
    <source>
        <dbReference type="EMBL" id="KAJ2863572.1"/>
    </source>
</evidence>
<evidence type="ECO:0000256" key="1">
    <source>
        <dbReference type="ARBA" id="ARBA00006080"/>
    </source>
</evidence>
<feature type="compositionally biased region" description="Polar residues" evidence="2">
    <location>
        <begin position="1008"/>
        <end position="1018"/>
    </location>
</feature>
<dbReference type="GO" id="GO:0048193">
    <property type="term" value="P:Golgi vesicle transport"/>
    <property type="evidence" value="ECO:0007669"/>
    <property type="project" value="TreeGrafter"/>
</dbReference>